<reference evidence="18 19" key="1">
    <citation type="submission" date="2012-02" db="EMBL/GenBank/DDBJ databases">
        <title>Complete genome sequence of Phycisphaera mikurensis NBRC 102666.</title>
        <authorList>
            <person name="Ankai A."/>
            <person name="Hosoyama A."/>
            <person name="Terui Y."/>
            <person name="Sekine M."/>
            <person name="Fukai R."/>
            <person name="Kato Y."/>
            <person name="Nakamura S."/>
            <person name="Yamada-Narita S."/>
            <person name="Kawakoshi A."/>
            <person name="Fukunaga Y."/>
            <person name="Yamazaki S."/>
            <person name="Fujita N."/>
        </authorList>
    </citation>
    <scope>NUCLEOTIDE SEQUENCE [LARGE SCALE GENOMIC DNA]</scope>
    <source>
        <strain evidence="19">NBRC 102666 / KCTC 22515 / FYK2301M01</strain>
    </source>
</reference>
<organism evidence="18 19">
    <name type="scientific">Phycisphaera mikurensis (strain NBRC 102666 / KCTC 22515 / FYK2301M01)</name>
    <dbReference type="NCBI Taxonomy" id="1142394"/>
    <lineage>
        <taxon>Bacteria</taxon>
        <taxon>Pseudomonadati</taxon>
        <taxon>Planctomycetota</taxon>
        <taxon>Phycisphaerae</taxon>
        <taxon>Phycisphaerales</taxon>
        <taxon>Phycisphaeraceae</taxon>
        <taxon>Phycisphaera</taxon>
    </lineage>
</organism>
<dbReference type="RefSeq" id="WP_014436078.1">
    <property type="nucleotide sequence ID" value="NC_017080.1"/>
</dbReference>
<evidence type="ECO:0000256" key="1">
    <source>
        <dbReference type="ARBA" id="ARBA00002634"/>
    </source>
</evidence>
<feature type="binding site" evidence="15">
    <location>
        <begin position="154"/>
        <end position="159"/>
    </location>
    <ligand>
        <name>S-adenosyl-L-methionine</name>
        <dbReference type="ChEBI" id="CHEBI:59789"/>
    </ligand>
</feature>
<dbReference type="InterPro" id="IPR029028">
    <property type="entry name" value="Alpha/beta_knot_MTases"/>
</dbReference>
<evidence type="ECO:0000313" key="19">
    <source>
        <dbReference type="Proteomes" id="UP000007881"/>
    </source>
</evidence>
<dbReference type="Gene3D" id="1.10.1270.20">
    <property type="entry name" value="tRNA(m1g37)methyltransferase, domain 2"/>
    <property type="match status" value="1"/>
</dbReference>
<evidence type="ECO:0000256" key="15">
    <source>
        <dbReference type="HAMAP-Rule" id="MF_00605"/>
    </source>
</evidence>
<keyword evidence="19" id="KW-1185">Reference proteome</keyword>
<comment type="subcellular location">
    <subcellularLocation>
        <location evidence="2 15 16">Cytoplasm</location>
    </subcellularLocation>
</comment>
<evidence type="ECO:0000313" key="18">
    <source>
        <dbReference type="EMBL" id="BAM02858.1"/>
    </source>
</evidence>
<evidence type="ECO:0000256" key="16">
    <source>
        <dbReference type="RuleBase" id="RU003464"/>
    </source>
</evidence>
<dbReference type="NCBIfam" id="NF000648">
    <property type="entry name" value="PRK00026.1"/>
    <property type="match status" value="1"/>
</dbReference>
<feature type="binding site" evidence="15">
    <location>
        <position position="129"/>
    </location>
    <ligand>
        <name>S-adenosyl-L-methionine</name>
        <dbReference type="ChEBI" id="CHEBI:59789"/>
    </ligand>
</feature>
<dbReference type="EMBL" id="AP012338">
    <property type="protein sequence ID" value="BAM02858.1"/>
    <property type="molecule type" value="Genomic_DNA"/>
</dbReference>
<keyword evidence="7 15" id="KW-0963">Cytoplasm</keyword>
<dbReference type="GO" id="GO:0002939">
    <property type="term" value="P:tRNA N1-guanine methylation"/>
    <property type="evidence" value="ECO:0007669"/>
    <property type="project" value="TreeGrafter"/>
</dbReference>
<dbReference type="AlphaFoldDB" id="I0IC70"/>
<keyword evidence="9 15" id="KW-0808">Transferase</keyword>
<dbReference type="InterPro" id="IPR023148">
    <property type="entry name" value="tRNA_m1G_MeTrfase_C_sf"/>
</dbReference>
<evidence type="ECO:0000256" key="10">
    <source>
        <dbReference type="ARBA" id="ARBA00022691"/>
    </source>
</evidence>
<dbReference type="STRING" id="1142394.PSMK_06990"/>
<dbReference type="InterPro" id="IPR029026">
    <property type="entry name" value="tRNA_m1G_MTases_N"/>
</dbReference>
<dbReference type="InterPro" id="IPR016009">
    <property type="entry name" value="tRNA_MeTrfase_TRMD/TRM10"/>
</dbReference>
<comment type="catalytic activity">
    <reaction evidence="14 15 16">
        <text>guanosine(37) in tRNA + S-adenosyl-L-methionine = N(1)-methylguanosine(37) in tRNA + S-adenosyl-L-homocysteine + H(+)</text>
        <dbReference type="Rhea" id="RHEA:36899"/>
        <dbReference type="Rhea" id="RHEA-COMP:10145"/>
        <dbReference type="Rhea" id="RHEA-COMP:10147"/>
        <dbReference type="ChEBI" id="CHEBI:15378"/>
        <dbReference type="ChEBI" id="CHEBI:57856"/>
        <dbReference type="ChEBI" id="CHEBI:59789"/>
        <dbReference type="ChEBI" id="CHEBI:73542"/>
        <dbReference type="ChEBI" id="CHEBI:74269"/>
        <dbReference type="EC" id="2.1.1.228"/>
    </reaction>
</comment>
<dbReference type="EC" id="2.1.1.228" evidence="5 15"/>
<dbReference type="SUPFAM" id="SSF75217">
    <property type="entry name" value="alpha/beta knot"/>
    <property type="match status" value="1"/>
</dbReference>
<feature type="domain" description="tRNA methyltransferase TRMD/TRM10-type" evidence="17">
    <location>
        <begin position="1"/>
        <end position="248"/>
    </location>
</feature>
<evidence type="ECO:0000256" key="14">
    <source>
        <dbReference type="ARBA" id="ARBA00047783"/>
    </source>
</evidence>
<evidence type="ECO:0000256" key="12">
    <source>
        <dbReference type="ARBA" id="ARBA00029736"/>
    </source>
</evidence>
<name>I0IC70_PHYMF</name>
<evidence type="ECO:0000256" key="7">
    <source>
        <dbReference type="ARBA" id="ARBA00022490"/>
    </source>
</evidence>
<evidence type="ECO:0000256" key="11">
    <source>
        <dbReference type="ARBA" id="ARBA00022694"/>
    </source>
</evidence>
<dbReference type="NCBIfam" id="TIGR00088">
    <property type="entry name" value="trmD"/>
    <property type="match status" value="1"/>
</dbReference>
<dbReference type="GO" id="GO:0005829">
    <property type="term" value="C:cytosol"/>
    <property type="evidence" value="ECO:0007669"/>
    <property type="project" value="TreeGrafter"/>
</dbReference>
<dbReference type="Gene3D" id="3.40.1280.10">
    <property type="match status" value="1"/>
</dbReference>
<evidence type="ECO:0000256" key="4">
    <source>
        <dbReference type="ARBA" id="ARBA00011738"/>
    </source>
</evidence>
<protein>
    <recommendedName>
        <fullName evidence="6 15">tRNA (guanine-N(1)-)-methyltransferase</fullName>
        <ecNumber evidence="5 15">2.1.1.228</ecNumber>
    </recommendedName>
    <alternativeName>
        <fullName evidence="12 15">M1G-methyltransferase</fullName>
    </alternativeName>
    <alternativeName>
        <fullName evidence="13 15">tRNA [GM37] methyltransferase</fullName>
    </alternativeName>
</protein>
<dbReference type="PANTHER" id="PTHR46417:SF1">
    <property type="entry name" value="TRNA (GUANINE-N(1)-)-METHYLTRANSFERASE"/>
    <property type="match status" value="1"/>
</dbReference>
<evidence type="ECO:0000256" key="8">
    <source>
        <dbReference type="ARBA" id="ARBA00022603"/>
    </source>
</evidence>
<keyword evidence="11 15" id="KW-0819">tRNA processing</keyword>
<comment type="function">
    <text evidence="1 15 16">Specifically methylates guanosine-37 in various tRNAs.</text>
</comment>
<dbReference type="GO" id="GO:0052906">
    <property type="term" value="F:tRNA (guanine(37)-N1)-methyltransferase activity"/>
    <property type="evidence" value="ECO:0007669"/>
    <property type="project" value="UniProtKB-UniRule"/>
</dbReference>
<evidence type="ECO:0000256" key="6">
    <source>
        <dbReference type="ARBA" id="ARBA00014679"/>
    </source>
</evidence>
<sequence>MRIDVVTLFPEMFESVLGHSILARAARDVADPAAPDDRSRDRPAVASYHLHALRAFSEDPKHHKVDAPPYGGGPGMVMRCEPVWRAVQAATAEDPRPPHRVFLTPKGRPLTAAVAERLAGKPRLLLLCGHYEGIDERVLARMRDEPAGLDEISLGDFVLSGGELAAMTLIDAVVRLLPGVLGHADSARDDSFAAGADRLLDHPHFTKPPVWDGREAPAVLRSGDHGRIEAWRAAEALATTRRNRPDLLGGGGAADRGAPGAKIVTVREEPDESGGVRLARLVAEASGAKVGELTLEEAGLVGVATRGLGRLAGLRVLAPFAEADLAEPLAAAGLTAARACGLARLFVAAGLLSEEAAARLGFADAAAAGYTGETPLLLADLRPGRTMPTGRVAGGAPTDPS</sequence>
<dbReference type="PANTHER" id="PTHR46417">
    <property type="entry name" value="TRNA (GUANINE-N(1)-)-METHYLTRANSFERASE"/>
    <property type="match status" value="1"/>
</dbReference>
<dbReference type="Pfam" id="PF01746">
    <property type="entry name" value="tRNA_m1G_MT"/>
    <property type="match status" value="1"/>
</dbReference>
<gene>
    <name evidence="15" type="primary">trmD</name>
    <name evidence="18" type="ordered locus">PSMK_06990</name>
</gene>
<dbReference type="InterPro" id="IPR002649">
    <property type="entry name" value="tRNA_m1G_MeTrfase_TrmD"/>
</dbReference>
<evidence type="ECO:0000256" key="13">
    <source>
        <dbReference type="ARBA" id="ARBA00033392"/>
    </source>
</evidence>
<dbReference type="PATRIC" id="fig|1142394.8.peg.721"/>
<dbReference type="eggNOG" id="COG0336">
    <property type="taxonomic scope" value="Bacteria"/>
</dbReference>
<evidence type="ECO:0000256" key="9">
    <source>
        <dbReference type="ARBA" id="ARBA00022679"/>
    </source>
</evidence>
<dbReference type="KEGG" id="phm:PSMK_06990"/>
<dbReference type="Proteomes" id="UP000007881">
    <property type="component" value="Chromosome"/>
</dbReference>
<evidence type="ECO:0000256" key="3">
    <source>
        <dbReference type="ARBA" id="ARBA00007630"/>
    </source>
</evidence>
<dbReference type="HAMAP" id="MF_00605">
    <property type="entry name" value="TrmD"/>
    <property type="match status" value="1"/>
</dbReference>
<evidence type="ECO:0000256" key="5">
    <source>
        <dbReference type="ARBA" id="ARBA00012807"/>
    </source>
</evidence>
<evidence type="ECO:0000256" key="2">
    <source>
        <dbReference type="ARBA" id="ARBA00004496"/>
    </source>
</evidence>
<dbReference type="HOGENOM" id="CLU_686695_0_0_0"/>
<comment type="similarity">
    <text evidence="3 15 16">Belongs to the RNA methyltransferase TrmD family.</text>
</comment>
<proteinExistence type="inferred from homology"/>
<accession>I0IC70</accession>
<evidence type="ECO:0000259" key="17">
    <source>
        <dbReference type="Pfam" id="PF01746"/>
    </source>
</evidence>
<keyword evidence="10 15" id="KW-0949">S-adenosyl-L-methionine</keyword>
<comment type="subunit">
    <text evidence="4 15 16">Homodimer.</text>
</comment>
<keyword evidence="8 15" id="KW-0489">Methyltransferase</keyword>
<dbReference type="CDD" id="cd18080">
    <property type="entry name" value="TrmD-like"/>
    <property type="match status" value="1"/>
</dbReference>